<evidence type="ECO:0000313" key="6">
    <source>
        <dbReference type="EMBL" id="PKV16317.1"/>
    </source>
</evidence>
<dbReference type="SUPFAM" id="SSF51735">
    <property type="entry name" value="NAD(P)-binding Rossmann-fold domains"/>
    <property type="match status" value="1"/>
</dbReference>
<dbReference type="EMBL" id="PHKW01000004">
    <property type="protein sequence ID" value="PKV16317.1"/>
    <property type="molecule type" value="Genomic_DNA"/>
</dbReference>
<dbReference type="GO" id="GO:0016491">
    <property type="term" value="F:oxidoreductase activity"/>
    <property type="evidence" value="ECO:0007669"/>
    <property type="project" value="UniProtKB-KW"/>
</dbReference>
<dbReference type="Proteomes" id="UP000233720">
    <property type="component" value="Unassembled WGS sequence"/>
</dbReference>
<dbReference type="Gene3D" id="3.40.50.720">
    <property type="entry name" value="NAD(P)-binding Rossmann-like Domain"/>
    <property type="match status" value="1"/>
</dbReference>
<dbReference type="AlphaFoldDB" id="A0A2N3RHR1"/>
<evidence type="ECO:0000256" key="2">
    <source>
        <dbReference type="ARBA" id="ARBA00023002"/>
    </source>
</evidence>
<sequence length="255" mass="27209">MKASGNTILVTGGGSGIGRALAQRWHAAGNRVIVAGRRRAALEATATDHAGMHVRELDIADPHAVAAFVRDLLDAFPDLNVLVNNAGAYAGEDPRRKRDLADAERMIVTNVLGPIRLTDALIEHLRTQPDAAILNVSSGTAFVPYPAAPTYSASKAALHSYTAALRPLLQGQVEVIEIVPPQVQTELTPGQSQDPNSMPLDAFADEVLALLHPDPESARSPAEVCVSRVRPFRDAERHGQFEATLAMMVAHLSAD</sequence>
<evidence type="ECO:0000313" key="7">
    <source>
        <dbReference type="Proteomes" id="UP000233720"/>
    </source>
</evidence>
<evidence type="ECO:0000313" key="5">
    <source>
        <dbReference type="EMBL" id="PKV12042.1"/>
    </source>
</evidence>
<comment type="similarity">
    <text evidence="1 3">Belongs to the short-chain dehydrogenases/reductases (SDR) family.</text>
</comment>
<dbReference type="PANTHER" id="PTHR44196">
    <property type="entry name" value="DEHYDROGENASE/REDUCTASE SDR FAMILY MEMBER 7B"/>
    <property type="match status" value="1"/>
</dbReference>
<dbReference type="InterPro" id="IPR057326">
    <property type="entry name" value="KR_dom"/>
</dbReference>
<protein>
    <submittedName>
        <fullName evidence="5">Oxidoreductase</fullName>
    </submittedName>
</protein>
<dbReference type="Pfam" id="PF00106">
    <property type="entry name" value="adh_short"/>
    <property type="match status" value="1"/>
</dbReference>
<dbReference type="PROSITE" id="PS00061">
    <property type="entry name" value="ADH_SHORT"/>
    <property type="match status" value="1"/>
</dbReference>
<keyword evidence="2" id="KW-0560">Oxidoreductase</keyword>
<evidence type="ECO:0000256" key="1">
    <source>
        <dbReference type="ARBA" id="ARBA00006484"/>
    </source>
</evidence>
<dbReference type="InterPro" id="IPR036291">
    <property type="entry name" value="NAD(P)-bd_dom_sf"/>
</dbReference>
<dbReference type="EMBL" id="PHKV01000004">
    <property type="protein sequence ID" value="PKV12042.1"/>
    <property type="molecule type" value="Genomic_DNA"/>
</dbReference>
<accession>A0A2N3RHR1</accession>
<comment type="caution">
    <text evidence="5">The sequence shown here is derived from an EMBL/GenBank/DDBJ whole genome shotgun (WGS) entry which is preliminary data.</text>
</comment>
<name>A0A2N3RHR1_9XANT</name>
<keyword evidence="8" id="KW-1185">Reference proteome</keyword>
<dbReference type="OrthoDB" id="9810734at2"/>
<dbReference type="GO" id="GO:0016020">
    <property type="term" value="C:membrane"/>
    <property type="evidence" value="ECO:0007669"/>
    <property type="project" value="TreeGrafter"/>
</dbReference>
<dbReference type="InterPro" id="IPR002347">
    <property type="entry name" value="SDR_fam"/>
</dbReference>
<dbReference type="SMART" id="SM00822">
    <property type="entry name" value="PKS_KR"/>
    <property type="match status" value="1"/>
</dbReference>
<dbReference type="PRINTS" id="PR00080">
    <property type="entry name" value="SDRFAMILY"/>
</dbReference>
<gene>
    <name evidence="5" type="ORF">XpruCFBP8353_14385</name>
    <name evidence="6" type="ORF">XpruCFBP8354_14370</name>
</gene>
<dbReference type="PANTHER" id="PTHR44196:SF1">
    <property type="entry name" value="DEHYDROGENASE_REDUCTASE SDR FAMILY MEMBER 7B"/>
    <property type="match status" value="1"/>
</dbReference>
<dbReference type="Proteomes" id="UP000233748">
    <property type="component" value="Unassembled WGS sequence"/>
</dbReference>
<organism evidence="5 7">
    <name type="scientific">Xanthomonas prunicola</name>
    <dbReference type="NCBI Taxonomy" id="2053930"/>
    <lineage>
        <taxon>Bacteria</taxon>
        <taxon>Pseudomonadati</taxon>
        <taxon>Pseudomonadota</taxon>
        <taxon>Gammaproteobacteria</taxon>
        <taxon>Lysobacterales</taxon>
        <taxon>Lysobacteraceae</taxon>
        <taxon>Xanthomonas</taxon>
    </lineage>
</organism>
<evidence type="ECO:0000256" key="3">
    <source>
        <dbReference type="RuleBase" id="RU000363"/>
    </source>
</evidence>
<evidence type="ECO:0000259" key="4">
    <source>
        <dbReference type="SMART" id="SM00822"/>
    </source>
</evidence>
<dbReference type="RefSeq" id="WP_101363831.1">
    <property type="nucleotide sequence ID" value="NZ_PHKV01000004.1"/>
</dbReference>
<dbReference type="InterPro" id="IPR020904">
    <property type="entry name" value="Sc_DH/Rdtase_CS"/>
</dbReference>
<evidence type="ECO:0000313" key="8">
    <source>
        <dbReference type="Proteomes" id="UP000233748"/>
    </source>
</evidence>
<dbReference type="PRINTS" id="PR00081">
    <property type="entry name" value="GDHRDH"/>
</dbReference>
<feature type="domain" description="Ketoreductase" evidence="4">
    <location>
        <begin position="6"/>
        <end position="179"/>
    </location>
</feature>
<reference evidence="7 8" key="1">
    <citation type="submission" date="2017-11" db="EMBL/GenBank/DDBJ databases">
        <title>Xanthomonas prunicola sp. nov., a novel pathogen that affects nectarine (Prunus persica var. nectarine) trees.</title>
        <authorList>
            <person name="Lopez M."/>
            <person name="Lopez-Soriano P."/>
            <person name="Garita-Cambronero J."/>
            <person name="Beltran C."/>
            <person name="Taghouti G."/>
            <person name="Portier P."/>
            <person name="Cubero J."/>
            <person name="Fischer-Le Saux M."/>
            <person name="Marco-Noales E."/>
        </authorList>
    </citation>
    <scope>NUCLEOTIDE SEQUENCE [LARGE SCALE GENOMIC DNA]</scope>
    <source>
        <strain evidence="5 7">CFBP8353</strain>
        <strain evidence="6 8">CFBP8354</strain>
    </source>
</reference>
<proteinExistence type="inferred from homology"/>